<sequence>MSAVHQQLEIMRTLCVITFLALVQFKVFAVAKGKKASLANKTVVARIKMSYDSNYSSNFANKTNQQNITAYLIKLVKKAEEHFNKESIMIMFNVTSVEEKNNYFVFYENGSVNGMKTLENMQTIARSEGASNKTIYCHCSGNTFYAAYPSKVEMHRLSDMATNSTFCHAPSALLFVNYPGHGNYRSLAKALGTTMGARNNFYFTPQDKAAMNKTLTSCPKENKRRRKADQGGGRRRKEAVN</sequence>
<dbReference type="EMBL" id="GACK01009094">
    <property type="protein sequence ID" value="JAA55940.1"/>
    <property type="molecule type" value="mRNA"/>
</dbReference>
<dbReference type="AlphaFoldDB" id="L7LVV8"/>
<reference evidence="2" key="2">
    <citation type="journal article" date="2015" name="J. Proteomics">
        <title>Sexual differences in the sialomes of the zebra tick, Rhipicephalus pulchellus.</title>
        <authorList>
            <person name="Tan A.W."/>
            <person name="Francischetti I.M."/>
            <person name="Slovak M."/>
            <person name="Kini R.M."/>
            <person name="Ribeiro J.M."/>
        </authorList>
    </citation>
    <scope>NUCLEOTIDE SEQUENCE</scope>
    <source>
        <tissue evidence="2">Salivary gland</tissue>
    </source>
</reference>
<accession>L7LVV8</accession>
<feature type="region of interest" description="Disordered" evidence="1">
    <location>
        <begin position="219"/>
        <end position="241"/>
    </location>
</feature>
<evidence type="ECO:0000256" key="1">
    <source>
        <dbReference type="SAM" id="MobiDB-lite"/>
    </source>
</evidence>
<feature type="compositionally biased region" description="Basic residues" evidence="1">
    <location>
        <begin position="222"/>
        <end position="241"/>
    </location>
</feature>
<evidence type="ECO:0000313" key="2">
    <source>
        <dbReference type="EMBL" id="JAA55940.1"/>
    </source>
</evidence>
<proteinExistence type="evidence at transcript level"/>
<protein>
    <submittedName>
        <fullName evidence="2">Putative rhipicephalus family xiii</fullName>
    </submittedName>
</protein>
<name>L7LVV8_RHIPC</name>
<organism evidence="2">
    <name type="scientific">Rhipicephalus pulchellus</name>
    <name type="common">Yellow backed tick</name>
    <name type="synonym">Dermacentor pulchellus</name>
    <dbReference type="NCBI Taxonomy" id="72859"/>
    <lineage>
        <taxon>Eukaryota</taxon>
        <taxon>Metazoa</taxon>
        <taxon>Ecdysozoa</taxon>
        <taxon>Arthropoda</taxon>
        <taxon>Chelicerata</taxon>
        <taxon>Arachnida</taxon>
        <taxon>Acari</taxon>
        <taxon>Parasitiformes</taxon>
        <taxon>Ixodida</taxon>
        <taxon>Ixodoidea</taxon>
        <taxon>Ixodidae</taxon>
        <taxon>Rhipicephalinae</taxon>
        <taxon>Rhipicephalus</taxon>
        <taxon>Rhipicephalus</taxon>
    </lineage>
</organism>
<reference evidence="2" key="1">
    <citation type="submission" date="2012-11" db="EMBL/GenBank/DDBJ databases">
        <authorList>
            <person name="Lucero-Rivera Y.E."/>
            <person name="Tovar-Ramirez D."/>
        </authorList>
    </citation>
    <scope>NUCLEOTIDE SEQUENCE</scope>
    <source>
        <tissue evidence="2">Salivary gland</tissue>
    </source>
</reference>